<reference evidence="7 8" key="1">
    <citation type="submission" date="2020-02" db="EMBL/GenBank/DDBJ databases">
        <title>Nitrogenibacter mangrovi gen. nov., sp. nov. isolated from mangrove sediment, a denitrifying betaproteobacterium.</title>
        <authorList>
            <person name="Liao H."/>
            <person name="Tian Y."/>
        </authorList>
    </citation>
    <scope>NUCLEOTIDE SEQUENCE [LARGE SCALE GENOMIC DNA]</scope>
    <source>
        <strain evidence="7 8">M9-3-2</strain>
    </source>
</reference>
<dbReference type="GO" id="GO:0016702">
    <property type="term" value="F:oxidoreductase activity, acting on single donors with incorporation of molecular oxygen, incorporation of two atoms of oxygen"/>
    <property type="evidence" value="ECO:0007669"/>
    <property type="project" value="UniProtKB-ARBA"/>
</dbReference>
<evidence type="ECO:0000256" key="1">
    <source>
        <dbReference type="ARBA" id="ARBA00001947"/>
    </source>
</evidence>
<evidence type="ECO:0000256" key="2">
    <source>
        <dbReference type="ARBA" id="ARBA00007581"/>
    </source>
</evidence>
<evidence type="ECO:0000259" key="6">
    <source>
        <dbReference type="Pfam" id="PF02900"/>
    </source>
</evidence>
<organism evidence="7 8">
    <name type="scientific">Nitrogeniibacter mangrovi</name>
    <dbReference type="NCBI Taxonomy" id="2016596"/>
    <lineage>
        <taxon>Bacteria</taxon>
        <taxon>Pseudomonadati</taxon>
        <taxon>Pseudomonadota</taxon>
        <taxon>Betaproteobacteria</taxon>
        <taxon>Rhodocyclales</taxon>
        <taxon>Zoogloeaceae</taxon>
        <taxon>Nitrogeniibacter</taxon>
    </lineage>
</organism>
<evidence type="ECO:0000256" key="3">
    <source>
        <dbReference type="ARBA" id="ARBA00022723"/>
    </source>
</evidence>
<dbReference type="GO" id="GO:0008198">
    <property type="term" value="F:ferrous iron binding"/>
    <property type="evidence" value="ECO:0007669"/>
    <property type="project" value="InterPro"/>
</dbReference>
<dbReference type="PIRSF" id="PIRSF006157">
    <property type="entry name" value="Doxgns_DODA"/>
    <property type="match status" value="1"/>
</dbReference>
<proteinExistence type="inferred from homology"/>
<dbReference type="InterPro" id="IPR004183">
    <property type="entry name" value="Xdiol_dOase_suB"/>
</dbReference>
<dbReference type="Pfam" id="PF02900">
    <property type="entry name" value="LigB"/>
    <property type="match status" value="1"/>
</dbReference>
<dbReference type="PANTHER" id="PTHR30096">
    <property type="entry name" value="4,5-DOPA DIOXYGENASE EXTRADIOL-LIKE PROTEIN"/>
    <property type="match status" value="1"/>
</dbReference>
<dbReference type="EMBL" id="CP048836">
    <property type="protein sequence ID" value="QID17982.1"/>
    <property type="molecule type" value="Genomic_DNA"/>
</dbReference>
<feature type="domain" description="Extradiol ring-cleavage dioxygenase class III enzyme subunit B" evidence="6">
    <location>
        <begin position="32"/>
        <end position="236"/>
    </location>
</feature>
<keyword evidence="4" id="KW-0862">Zinc</keyword>
<evidence type="ECO:0000313" key="7">
    <source>
        <dbReference type="EMBL" id="QID17982.1"/>
    </source>
</evidence>
<name>A0A6C1B2V6_9RHOO</name>
<dbReference type="KEGG" id="azq:G3580_10215"/>
<protein>
    <submittedName>
        <fullName evidence="7">Dioxygenase</fullName>
    </submittedName>
</protein>
<dbReference type="RefSeq" id="WP_173765198.1">
    <property type="nucleotide sequence ID" value="NZ_CP048836.1"/>
</dbReference>
<evidence type="ECO:0000256" key="4">
    <source>
        <dbReference type="ARBA" id="ARBA00022833"/>
    </source>
</evidence>
<dbReference type="SUPFAM" id="SSF53213">
    <property type="entry name" value="LigB-like"/>
    <property type="match status" value="1"/>
</dbReference>
<accession>A0A6C1B2V6</accession>
<evidence type="ECO:0000256" key="5">
    <source>
        <dbReference type="ARBA" id="ARBA00023002"/>
    </source>
</evidence>
<keyword evidence="5" id="KW-0560">Oxidoreductase</keyword>
<keyword evidence="8" id="KW-1185">Reference proteome</keyword>
<dbReference type="PANTHER" id="PTHR30096:SF0">
    <property type="entry name" value="4,5-DOPA DIOXYGENASE EXTRADIOL-LIKE PROTEIN"/>
    <property type="match status" value="1"/>
</dbReference>
<keyword evidence="7" id="KW-0223">Dioxygenase</keyword>
<dbReference type="InterPro" id="IPR014436">
    <property type="entry name" value="Extradiol_dOase_DODA"/>
</dbReference>
<gene>
    <name evidence="7" type="ORF">G3580_10215</name>
</gene>
<dbReference type="AlphaFoldDB" id="A0A6C1B2V6"/>
<dbReference type="Gene3D" id="3.40.830.10">
    <property type="entry name" value="LigB-like"/>
    <property type="match status" value="1"/>
</dbReference>
<dbReference type="GO" id="GO:0008270">
    <property type="term" value="F:zinc ion binding"/>
    <property type="evidence" value="ECO:0007669"/>
    <property type="project" value="InterPro"/>
</dbReference>
<dbReference type="Proteomes" id="UP000501991">
    <property type="component" value="Chromosome"/>
</dbReference>
<evidence type="ECO:0000313" key="8">
    <source>
        <dbReference type="Proteomes" id="UP000501991"/>
    </source>
</evidence>
<comment type="similarity">
    <text evidence="2">Belongs to the DODA-type extradiol aromatic ring-opening dioxygenase family.</text>
</comment>
<dbReference type="CDD" id="cd07363">
    <property type="entry name" value="45_DOPA_Dioxygenase"/>
    <property type="match status" value="1"/>
</dbReference>
<comment type="cofactor">
    <cofactor evidence="1">
        <name>Zn(2+)</name>
        <dbReference type="ChEBI" id="CHEBI:29105"/>
    </cofactor>
</comment>
<sequence length="278" mass="29867">MTLPCLFISHGSPMFALDPGQLGPRLSALGRRLPRPRAVLVLSPHWMTRELQITGGARLDTIHDFGGFPAALYQLDYPAPAAPAVAREVVDMLGQSGLVAQIDPARGRDHGAWVPMMHLYPEADVPMIQLSQPPTPSPLALLELGQALAPLRERGILIIGSGSLTHNLYEIGAGPAATDHAAAFAAWVASRLASGDLESLLDYRRLCPDARRAHPTDEHFLPLFFALGAAGSAWTHVQHIDGGITYDALSMDSFVFGDTANEADRLDEVAVDFTEIDA</sequence>
<keyword evidence="3" id="KW-0479">Metal-binding</keyword>